<dbReference type="EMBL" id="LUUJ01000119">
    <property type="protein sequence ID" value="OAI11608.1"/>
    <property type="molecule type" value="Genomic_DNA"/>
</dbReference>
<dbReference type="AlphaFoldDB" id="A0A177N0W9"/>
<evidence type="ECO:0000259" key="1">
    <source>
        <dbReference type="PROSITE" id="PS50878"/>
    </source>
</evidence>
<dbReference type="Proteomes" id="UP000077857">
    <property type="component" value="Unassembled WGS sequence"/>
</dbReference>
<dbReference type="OrthoDB" id="9793236at2"/>
<protein>
    <recommendedName>
        <fullName evidence="1">Reverse transcriptase domain-containing protein</fullName>
    </recommendedName>
</protein>
<evidence type="ECO:0000313" key="3">
    <source>
        <dbReference type="Proteomes" id="UP000077857"/>
    </source>
</evidence>
<accession>A0A177N0W9</accession>
<proteinExistence type="predicted"/>
<evidence type="ECO:0000313" key="2">
    <source>
        <dbReference type="EMBL" id="OAI11608.1"/>
    </source>
</evidence>
<dbReference type="NCBIfam" id="NF041747">
    <property type="entry name" value="Drt3a"/>
    <property type="match status" value="1"/>
</dbReference>
<name>A0A177N0W9_9GAMM</name>
<sequence length="420" mass="49383">MERSFVARNLRKCISYKDIIKNPALNNEEKRQELAKSAAEEVDNLDVFSDLLKVITIKSKKAYTVKKLENVLILKLLSNNLKKSYRLAIKNREQIVRNLISFLRESSPYHIHRYDIESFYESIDRSYLLKKIQNDSLLSRKSISLLELFFSELDKKGIPGLPRGLGISATLSELALQGLDKKIRDKEGVFLYERFVDDIIMITDTDIPAKTSRQFLEEQLPAGLRIHKTGSEKTYFGNISKPSDSKKGKRKTFNYLGYNYTTTEKNHRTDDFLKIRRREVNIDISPDKTQKIKERIIKSFSSYIASNSSGPKDYDLLIMRLKFLSGNYYLRNLSSVNDVKSGIFYNYRLINQERQLDELDRFLKSLIFYQGTNLSKRIQSAIPIDKRREISHFSFKEGYRRKRFYKFSYLDLLRIKRAWQ</sequence>
<dbReference type="PROSITE" id="PS50878">
    <property type="entry name" value="RT_POL"/>
    <property type="match status" value="1"/>
</dbReference>
<dbReference type="CDD" id="cd01646">
    <property type="entry name" value="RT_Bac_retron_I"/>
    <property type="match status" value="1"/>
</dbReference>
<dbReference type="InterPro" id="IPR000477">
    <property type="entry name" value="RT_dom"/>
</dbReference>
<comment type="caution">
    <text evidence="2">The sequence shown here is derived from an EMBL/GenBank/DDBJ whole genome shotgun (WGS) entry which is preliminary data.</text>
</comment>
<reference evidence="2 3" key="1">
    <citation type="submission" date="2016-03" db="EMBL/GenBank/DDBJ databases">
        <authorList>
            <person name="Ploux O."/>
        </authorList>
    </citation>
    <scope>NUCLEOTIDE SEQUENCE [LARGE SCALE GENOMIC DNA]</scope>
    <source>
        <strain evidence="2 3">R-45378</strain>
    </source>
</reference>
<dbReference type="RefSeq" id="WP_064042258.1">
    <property type="nucleotide sequence ID" value="NZ_LUUJ01000119.1"/>
</dbReference>
<dbReference type="Pfam" id="PF00078">
    <property type="entry name" value="RVT_1"/>
    <property type="match status" value="1"/>
</dbReference>
<feature type="domain" description="Reverse transcriptase" evidence="1">
    <location>
        <begin position="1"/>
        <end position="260"/>
    </location>
</feature>
<organism evidence="2 3">
    <name type="scientific">Methylomonas koyamae</name>
    <dbReference type="NCBI Taxonomy" id="702114"/>
    <lineage>
        <taxon>Bacteria</taxon>
        <taxon>Pseudomonadati</taxon>
        <taxon>Pseudomonadota</taxon>
        <taxon>Gammaproteobacteria</taxon>
        <taxon>Methylococcales</taxon>
        <taxon>Methylococcaceae</taxon>
        <taxon>Methylomonas</taxon>
    </lineage>
</organism>
<gene>
    <name evidence="2" type="ORF">A1507_20070</name>
</gene>